<keyword evidence="9 11" id="KW-0472">Membrane</keyword>
<evidence type="ECO:0000256" key="5">
    <source>
        <dbReference type="ARBA" id="ARBA00022734"/>
    </source>
</evidence>
<dbReference type="GO" id="GO:0006493">
    <property type="term" value="P:protein O-linked glycosylation"/>
    <property type="evidence" value="ECO:0007669"/>
    <property type="project" value="TreeGrafter"/>
</dbReference>
<evidence type="ECO:0000259" key="13">
    <source>
        <dbReference type="SMART" id="SM00458"/>
    </source>
</evidence>
<dbReference type="OrthoDB" id="6119243at2759"/>
<dbReference type="InterPro" id="IPR001173">
    <property type="entry name" value="Glyco_trans_2-like"/>
</dbReference>
<dbReference type="InterPro" id="IPR029044">
    <property type="entry name" value="Nucleotide-diphossugar_trans"/>
</dbReference>
<dbReference type="PROSITE" id="PS50231">
    <property type="entry name" value="RICIN_B_LECTIN"/>
    <property type="match status" value="1"/>
</dbReference>
<dbReference type="InterPro" id="IPR045885">
    <property type="entry name" value="GalNAc-T"/>
</dbReference>
<keyword evidence="11" id="KW-0328">Glycosyltransferase</keyword>
<comment type="similarity">
    <text evidence="2 11">Belongs to the glycosyltransferase 2 family. GalNAc-T subfamily.</text>
</comment>
<dbReference type="GO" id="GO:0004653">
    <property type="term" value="F:polypeptide N-acetylgalactosaminyltransferase activity"/>
    <property type="evidence" value="ECO:0007669"/>
    <property type="project" value="TreeGrafter"/>
</dbReference>
<evidence type="ECO:0000256" key="1">
    <source>
        <dbReference type="ARBA" id="ARBA00004323"/>
    </source>
</evidence>
<dbReference type="SMART" id="SM00458">
    <property type="entry name" value="RICIN"/>
    <property type="match status" value="1"/>
</dbReference>
<dbReference type="GeneID" id="106072698"/>
<evidence type="ECO:0000256" key="8">
    <source>
        <dbReference type="ARBA" id="ARBA00023034"/>
    </source>
</evidence>
<evidence type="ECO:0000256" key="7">
    <source>
        <dbReference type="ARBA" id="ARBA00022989"/>
    </source>
</evidence>
<keyword evidence="4 11" id="KW-0812">Transmembrane</keyword>
<feature type="region of interest" description="Disordered" evidence="12">
    <location>
        <begin position="153"/>
        <end position="271"/>
    </location>
</feature>
<feature type="compositionally biased region" description="Basic and acidic residues" evidence="12">
    <location>
        <begin position="228"/>
        <end position="244"/>
    </location>
</feature>
<comment type="pathway">
    <text evidence="11">Protein modification; protein glycosylation.</text>
</comment>
<dbReference type="Pfam" id="PF00535">
    <property type="entry name" value="Glycos_transf_2"/>
    <property type="match status" value="1"/>
</dbReference>
<dbReference type="PANTHER" id="PTHR11675">
    <property type="entry name" value="N-ACETYLGALACTOSAMINYLTRANSFERASE"/>
    <property type="match status" value="1"/>
</dbReference>
<evidence type="ECO:0000256" key="3">
    <source>
        <dbReference type="ARBA" id="ARBA00022679"/>
    </source>
</evidence>
<dbReference type="GO" id="GO:0030246">
    <property type="term" value="F:carbohydrate binding"/>
    <property type="evidence" value="ECO:0007669"/>
    <property type="project" value="UniProtKB-KW"/>
</dbReference>
<feature type="compositionally biased region" description="Acidic residues" evidence="12">
    <location>
        <begin position="245"/>
        <end position="265"/>
    </location>
</feature>
<dbReference type="GO" id="GO:0000139">
    <property type="term" value="C:Golgi membrane"/>
    <property type="evidence" value="ECO:0007669"/>
    <property type="project" value="UniProtKB-SubCell"/>
</dbReference>
<dbReference type="InterPro" id="IPR035992">
    <property type="entry name" value="Ricin_B-like_lectins"/>
</dbReference>
<feature type="transmembrane region" description="Helical" evidence="11">
    <location>
        <begin position="12"/>
        <end position="31"/>
    </location>
</feature>
<keyword evidence="7 11" id="KW-1133">Transmembrane helix</keyword>
<feature type="compositionally biased region" description="Basic and acidic residues" evidence="12">
    <location>
        <begin position="153"/>
        <end position="163"/>
    </location>
</feature>
<dbReference type="PANTHER" id="PTHR11675:SF131">
    <property type="entry name" value="POLYPEPTIDE N-ACETYLGALACTOSAMINYLTRANSFERASE 9-RELATED"/>
    <property type="match status" value="1"/>
</dbReference>
<name>A0A9W2Z046_BIOGL</name>
<evidence type="ECO:0000256" key="4">
    <source>
        <dbReference type="ARBA" id="ARBA00022692"/>
    </source>
</evidence>
<protein>
    <recommendedName>
        <fullName evidence="11">Polypeptide N-acetylgalactosaminyltransferase</fullName>
        <ecNumber evidence="11">2.4.1.-</ecNumber>
    </recommendedName>
    <alternativeName>
        <fullName evidence="11">Protein-UDP acetylgalactosaminyltransferase</fullName>
    </alternativeName>
</protein>
<comment type="cofactor">
    <cofactor evidence="11">
        <name>Mn(2+)</name>
        <dbReference type="ChEBI" id="CHEBI:29035"/>
    </cofactor>
</comment>
<feature type="domain" description="Ricin B lectin" evidence="13">
    <location>
        <begin position="792"/>
        <end position="911"/>
    </location>
</feature>
<keyword evidence="11" id="KW-0464">Manganese</keyword>
<dbReference type="SUPFAM" id="SSF53448">
    <property type="entry name" value="Nucleotide-diphospho-sugar transferases"/>
    <property type="match status" value="1"/>
</dbReference>
<dbReference type="RefSeq" id="XP_055868322.1">
    <property type="nucleotide sequence ID" value="XM_056012347.1"/>
</dbReference>
<evidence type="ECO:0000256" key="12">
    <source>
        <dbReference type="SAM" id="MobiDB-lite"/>
    </source>
</evidence>
<evidence type="ECO:0000256" key="6">
    <source>
        <dbReference type="ARBA" id="ARBA00022968"/>
    </source>
</evidence>
<proteinExistence type="inferred from homology"/>
<keyword evidence="5 11" id="KW-0430">Lectin</keyword>
<dbReference type="EC" id="2.4.1.-" evidence="11"/>
<keyword evidence="3 11" id="KW-0808">Transferase</keyword>
<feature type="compositionally biased region" description="Basic and acidic residues" evidence="12">
    <location>
        <begin position="178"/>
        <end position="213"/>
    </location>
</feature>
<dbReference type="Pfam" id="PF00652">
    <property type="entry name" value="Ricin_B_lectin"/>
    <property type="match status" value="1"/>
</dbReference>
<dbReference type="Proteomes" id="UP001165740">
    <property type="component" value="Chromosome 1"/>
</dbReference>
<comment type="subcellular location">
    <subcellularLocation>
        <location evidence="1 11">Golgi apparatus membrane</location>
        <topology evidence="1 11">Single-pass type II membrane protein</topology>
    </subcellularLocation>
</comment>
<gene>
    <name evidence="15" type="primary">LOC106072698</name>
</gene>
<dbReference type="Gene3D" id="2.80.10.50">
    <property type="match status" value="1"/>
</dbReference>
<organism evidence="14 15">
    <name type="scientific">Biomphalaria glabrata</name>
    <name type="common">Bloodfluke planorb</name>
    <name type="synonym">Freshwater snail</name>
    <dbReference type="NCBI Taxonomy" id="6526"/>
    <lineage>
        <taxon>Eukaryota</taxon>
        <taxon>Metazoa</taxon>
        <taxon>Spiralia</taxon>
        <taxon>Lophotrochozoa</taxon>
        <taxon>Mollusca</taxon>
        <taxon>Gastropoda</taxon>
        <taxon>Heterobranchia</taxon>
        <taxon>Euthyneura</taxon>
        <taxon>Panpulmonata</taxon>
        <taxon>Hygrophila</taxon>
        <taxon>Lymnaeoidea</taxon>
        <taxon>Planorbidae</taxon>
        <taxon>Biomphalaria</taxon>
    </lineage>
</organism>
<evidence type="ECO:0000313" key="15">
    <source>
        <dbReference type="RefSeq" id="XP_055868322.1"/>
    </source>
</evidence>
<evidence type="ECO:0000256" key="9">
    <source>
        <dbReference type="ARBA" id="ARBA00023136"/>
    </source>
</evidence>
<keyword evidence="10 11" id="KW-1015">Disulfide bond</keyword>
<keyword evidence="14" id="KW-1185">Reference proteome</keyword>
<dbReference type="Gene3D" id="3.90.550.10">
    <property type="entry name" value="Spore Coat Polysaccharide Biosynthesis Protein SpsA, Chain A"/>
    <property type="match status" value="1"/>
</dbReference>
<dbReference type="InterPro" id="IPR000772">
    <property type="entry name" value="Ricin_B_lectin"/>
</dbReference>
<dbReference type="InterPro" id="IPR027791">
    <property type="entry name" value="Galactosyl_T_C"/>
</dbReference>
<sequence length="915" mass="105105">MNKIFKHSTYVILLFVLVMSLALNICLMLLVHSNPDQQIHEKLQGIIKRSPESGGQNVDRLTNVEYKSDFGDLKSTAKSNASELPEFQFLWEIYRDEPEEDYHSYENEHFQELNEYSEEQDEYSRELDKHSYELNADLQELNEDEDDINKFENEGSFEKDAKSENLSNGNDGENGDDAGYRNEDGDDAGYRNEDGDDAGYRNEDGDDAGYRNEDGDDSGYINEDGDDAGYRNEFGDDSGYRNEDGGNEEDNFVDENETYDQDTDIIDSNSQESYDYVEEIDKSEDGNSFEEEAEIVNDYDNSDEIVDSKVETNKDSRKWTQEDGFVFGIDGKRKENVGLVKTTEADLDNVNEEKVNNKESDDEEMKRESMTNLLLKFGTFQPMPTFKHRLNVTLEQYKSGMSTGNPLIDNYGENNLSDRGEMGNAVVLTSEEETQAEQMIEMNLNTVASDVAALNRLVPDSRLQNCDKLVYNLQSLPTASIIIPFHNEWPSLLLRTVYSVVNRSPRPLIQEIILVDDASTLGQLQKPLEDYIEANFPQGLVRLIRHTERLGLIKARMSGCRVSKGDVLIFFDSHMEVNIDWLPPLLSEIARDNTVVAMATLDYIQADDLSYKFYKNYLIRYGWNWRLGFYELYFREDQIGPDPRKPRPGPTMVGAAFAIDKNYFFHLGGYDESMSVWGGENLEMGWRVWQCGGRLMHVPCSRIGHVPRSQPYSFPGGREQVEHFNYKRAISVWMGNYSRYVYSIFPDMKTLDIGDIADRLELKSRLKCKEFGWYLENIWPELAKYDEKVTTWGQVKNKGTGLCMDNNNDLYQDQVPLYLNTCNGTLDYQAFALTQDNLLQTSLSCVVCQEAKVGSRVKMEDCIIGSRDQWIYTSEHQLVHERSQLCIDVMANEPVMRTCRPGAATQLWTFHPYHL</sequence>
<evidence type="ECO:0000313" key="14">
    <source>
        <dbReference type="Proteomes" id="UP001165740"/>
    </source>
</evidence>
<dbReference type="Pfam" id="PF02709">
    <property type="entry name" value="Glyco_transf_7C"/>
    <property type="match status" value="1"/>
</dbReference>
<reference evidence="15" key="1">
    <citation type="submission" date="2025-08" db="UniProtKB">
        <authorList>
            <consortium name="RefSeq"/>
        </authorList>
    </citation>
    <scope>IDENTIFICATION</scope>
</reference>
<dbReference type="CDD" id="cd02510">
    <property type="entry name" value="pp-GalNAc-T"/>
    <property type="match status" value="1"/>
</dbReference>
<keyword evidence="6" id="KW-0735">Signal-anchor</keyword>
<evidence type="ECO:0000256" key="11">
    <source>
        <dbReference type="RuleBase" id="RU361242"/>
    </source>
</evidence>
<dbReference type="AlphaFoldDB" id="A0A9W2Z046"/>
<accession>A0A9W2Z046</accession>
<dbReference type="SUPFAM" id="SSF50370">
    <property type="entry name" value="Ricin B-like lectins"/>
    <property type="match status" value="1"/>
</dbReference>
<evidence type="ECO:0000256" key="10">
    <source>
        <dbReference type="ARBA" id="ARBA00023157"/>
    </source>
</evidence>
<keyword evidence="8 11" id="KW-0333">Golgi apparatus</keyword>
<evidence type="ECO:0000256" key="2">
    <source>
        <dbReference type="ARBA" id="ARBA00005680"/>
    </source>
</evidence>